<feature type="region of interest" description="Disordered" evidence="1">
    <location>
        <begin position="1"/>
        <end position="49"/>
    </location>
</feature>
<accession>A0A7S4Q0I8</accession>
<dbReference type="Gene3D" id="3.40.50.150">
    <property type="entry name" value="Vaccinia Virus protein VP39"/>
    <property type="match status" value="1"/>
</dbReference>
<evidence type="ECO:0000256" key="1">
    <source>
        <dbReference type="SAM" id="MobiDB-lite"/>
    </source>
</evidence>
<name>A0A7S4Q0I8_9DINO</name>
<dbReference type="SUPFAM" id="SSF53335">
    <property type="entry name" value="S-adenosyl-L-methionine-dependent methyltransferases"/>
    <property type="match status" value="1"/>
</dbReference>
<evidence type="ECO:0000313" key="3">
    <source>
        <dbReference type="EMBL" id="CAE4568506.1"/>
    </source>
</evidence>
<reference evidence="3" key="1">
    <citation type="submission" date="2021-01" db="EMBL/GenBank/DDBJ databases">
        <authorList>
            <person name="Corre E."/>
            <person name="Pelletier E."/>
            <person name="Niang G."/>
            <person name="Scheremetjew M."/>
            <person name="Finn R."/>
            <person name="Kale V."/>
            <person name="Holt S."/>
            <person name="Cochrane G."/>
            <person name="Meng A."/>
            <person name="Brown T."/>
            <person name="Cohen L."/>
        </authorList>
    </citation>
    <scope>NUCLEOTIDE SEQUENCE</scope>
    <source>
        <strain evidence="3">CCMP3105</strain>
    </source>
</reference>
<sequence length="338" mass="35485">MTAGDEHEGGLSSLSPAPTGPGAPGQATPDGQPLPPPPEPIGHRRRQRTRKDALDGLLAGRGALPRRASTLDPKCMLGRLSRRMAEAVTSYSALAFGAGSDEVALCFAAAAEACPDGLRVKELLESLEAYREIAAFAHDARKRKPLGTIYDMACGHGLLGLLFAYRFPDVNVVCVDTSKRPVFDALVRGFRLHGVALGGEAEPLSNLRFEEADALSLRLPPGSMVVAVHACNELNRRLLDAAAAAGATWAVLPCCIRAGTYLPCRVGGALKDDDDVTHTLNCGVVAGIYKAERVQTIDRRITNRNVVICGGVGIGDYAEACQLSTEGHPGSPPAACGS</sequence>
<feature type="domain" description="Methyltransferase" evidence="2">
    <location>
        <begin position="132"/>
        <end position="255"/>
    </location>
</feature>
<dbReference type="InterPro" id="IPR029063">
    <property type="entry name" value="SAM-dependent_MTases_sf"/>
</dbReference>
<gene>
    <name evidence="3" type="ORF">AMON00008_LOCUS8125</name>
</gene>
<dbReference type="InterPro" id="IPR025714">
    <property type="entry name" value="Methyltranfer_dom"/>
</dbReference>
<proteinExistence type="predicted"/>
<organism evidence="3">
    <name type="scientific">Alexandrium monilatum</name>
    <dbReference type="NCBI Taxonomy" id="311494"/>
    <lineage>
        <taxon>Eukaryota</taxon>
        <taxon>Sar</taxon>
        <taxon>Alveolata</taxon>
        <taxon>Dinophyceae</taxon>
        <taxon>Gonyaulacales</taxon>
        <taxon>Pyrocystaceae</taxon>
        <taxon>Alexandrium</taxon>
    </lineage>
</organism>
<protein>
    <recommendedName>
        <fullName evidence="2">Methyltransferase domain-containing protein</fullName>
    </recommendedName>
</protein>
<dbReference type="EMBL" id="HBNR01012571">
    <property type="protein sequence ID" value="CAE4568506.1"/>
    <property type="molecule type" value="Transcribed_RNA"/>
</dbReference>
<dbReference type="Pfam" id="PF13679">
    <property type="entry name" value="Methyltransf_32"/>
    <property type="match status" value="1"/>
</dbReference>
<evidence type="ECO:0000259" key="2">
    <source>
        <dbReference type="Pfam" id="PF13679"/>
    </source>
</evidence>
<dbReference type="AlphaFoldDB" id="A0A7S4Q0I8"/>